<dbReference type="Pfam" id="PF02789">
    <property type="entry name" value="Peptidase_M17_N"/>
    <property type="match status" value="1"/>
</dbReference>
<feature type="binding site" evidence="8">
    <location>
        <position position="263"/>
    </location>
    <ligand>
        <name>Mn(2+)</name>
        <dbReference type="ChEBI" id="CHEBI:29035"/>
        <label>1</label>
    </ligand>
</feature>
<feature type="active site" evidence="8">
    <location>
        <position position="344"/>
    </location>
</feature>
<comment type="similarity">
    <text evidence="3 8">Belongs to the peptidase M17 family.</text>
</comment>
<dbReference type="InterPro" id="IPR011356">
    <property type="entry name" value="Leucine_aapep/pepB"/>
</dbReference>
<dbReference type="EC" id="3.4.11.10" evidence="8"/>
<dbReference type="GO" id="GO:0030145">
    <property type="term" value="F:manganese ion binding"/>
    <property type="evidence" value="ECO:0007669"/>
    <property type="project" value="UniProtKB-UniRule"/>
</dbReference>
<comment type="catalytic activity">
    <reaction evidence="1 8">
        <text>Release of an N-terminal amino acid, Xaa-|-Yaa-, in which Xaa is preferably Leu, but may be other amino acids including Pro although not Arg or Lys, and Yaa may be Pro. Amino acid amides and methyl esters are also readily hydrolyzed, but rates on arylamides are exceedingly low.</text>
        <dbReference type="EC" id="3.4.11.1"/>
    </reaction>
</comment>
<keyword evidence="8" id="KW-0479">Metal-binding</keyword>
<dbReference type="EMBL" id="AWWI01000029">
    <property type="protein sequence ID" value="PIL21603.1"/>
    <property type="molecule type" value="Genomic_DNA"/>
</dbReference>
<evidence type="ECO:0000256" key="5">
    <source>
        <dbReference type="ARBA" id="ARBA00022670"/>
    </source>
</evidence>
<feature type="binding site" evidence="8">
    <location>
        <position position="342"/>
    </location>
    <ligand>
        <name>Mn(2+)</name>
        <dbReference type="ChEBI" id="CHEBI:29035"/>
        <label>1</label>
    </ligand>
</feature>
<dbReference type="InterPro" id="IPR023042">
    <property type="entry name" value="Peptidase_M17_leu_NH2_pept"/>
</dbReference>
<feature type="binding site" evidence="8">
    <location>
        <position position="342"/>
    </location>
    <ligand>
        <name>Mn(2+)</name>
        <dbReference type="ChEBI" id="CHEBI:29035"/>
        <label>2</label>
    </ligand>
</feature>
<keyword evidence="5 8" id="KW-0645">Protease</keyword>
<feature type="domain" description="Cytosol aminopeptidase" evidence="9">
    <location>
        <begin position="178"/>
        <end position="484"/>
    </location>
</feature>
<organism evidence="11 12">
    <name type="scientific">Puniceibacterium antarcticum</name>
    <dbReference type="NCBI Taxonomy" id="1206336"/>
    <lineage>
        <taxon>Bacteria</taxon>
        <taxon>Pseudomonadati</taxon>
        <taxon>Pseudomonadota</taxon>
        <taxon>Alphaproteobacteria</taxon>
        <taxon>Rhodobacterales</taxon>
        <taxon>Paracoccaceae</taxon>
        <taxon>Puniceibacterium</taxon>
    </lineage>
</organism>
<feature type="domain" description="Peptidase M17 leucyl aminopeptidase N-terminal" evidence="10">
    <location>
        <begin position="24"/>
        <end position="142"/>
    </location>
</feature>
<dbReference type="EC" id="3.4.11.1" evidence="8"/>
<dbReference type="RefSeq" id="WP_099909654.1">
    <property type="nucleotide sequence ID" value="NZ_AWWI01000029.1"/>
</dbReference>
<evidence type="ECO:0000259" key="9">
    <source>
        <dbReference type="Pfam" id="PF00883"/>
    </source>
</evidence>
<dbReference type="SUPFAM" id="SSF53187">
    <property type="entry name" value="Zn-dependent exopeptidases"/>
    <property type="match status" value="1"/>
</dbReference>
<dbReference type="OrthoDB" id="9809354at2"/>
<evidence type="ECO:0000313" key="12">
    <source>
        <dbReference type="Proteomes" id="UP000231259"/>
    </source>
</evidence>
<sequence length="493" mass="52406">MTVKISKFPQSDAASYAAPHVHIIMLAQDGGLGPRARALDGQIHGAIGHAIKAAAFTGKQGACLDVLGAETGRIIVVGLGEASELGALVSCKVGAALAAFVEERGVTAARLLFELPAGTAITGEQILMRMLLGLRLRNYRFELMPQCEIAFDLDLQVDSDFDLDLCARADAIHSGVSLARSMVNFPASHLHPDNFSSYLTPLREAGIEIKILETEELERLGMNALLAVGNGSARKPKVIVLRYNGGAPSEAPIGLVGKGICFDAGGLIIKPSEGMFDMRGDMGGAAAVIGAMLTLALQKSPENIVGVLGVAENMLSGNSYKPGDIVTTMSGKTVEVYDTDCEGRMVLSDILYYTASQFKPRVMVDLATLTHSVMQGLGQVFAGVFATSTDLGSQMVAAGEITGERFWPLPLDHAYDEGLKSPVADLRQHARDLDDGDAPYAAAFLRHFTMDLPWMHLDIAGKEIREADTPLARRGALGFGVLALEEWISRGVA</sequence>
<name>A0A2G8RJC8_9RHOB</name>
<feature type="binding site" evidence="8">
    <location>
        <position position="340"/>
    </location>
    <ligand>
        <name>Mn(2+)</name>
        <dbReference type="ChEBI" id="CHEBI:29035"/>
        <label>1</label>
    </ligand>
</feature>
<dbReference type="InterPro" id="IPR008283">
    <property type="entry name" value="Peptidase_M17_N"/>
</dbReference>
<dbReference type="Gene3D" id="3.40.220.10">
    <property type="entry name" value="Leucine Aminopeptidase, subunit E, domain 1"/>
    <property type="match status" value="1"/>
</dbReference>
<proteinExistence type="inferred from homology"/>
<dbReference type="CDD" id="cd00433">
    <property type="entry name" value="Peptidase_M17"/>
    <property type="match status" value="1"/>
</dbReference>
<evidence type="ECO:0000256" key="4">
    <source>
        <dbReference type="ARBA" id="ARBA00022438"/>
    </source>
</evidence>
<evidence type="ECO:0000256" key="3">
    <source>
        <dbReference type="ARBA" id="ARBA00009528"/>
    </source>
</evidence>
<dbReference type="HAMAP" id="MF_00181">
    <property type="entry name" value="Cytosol_peptidase_M17"/>
    <property type="match status" value="1"/>
</dbReference>
<evidence type="ECO:0000259" key="10">
    <source>
        <dbReference type="Pfam" id="PF02789"/>
    </source>
</evidence>
<comment type="subcellular location">
    <subcellularLocation>
        <location evidence="8">Cytoplasm</location>
    </subcellularLocation>
</comment>
<dbReference type="PANTHER" id="PTHR11963">
    <property type="entry name" value="LEUCINE AMINOPEPTIDASE-RELATED"/>
    <property type="match status" value="1"/>
</dbReference>
<dbReference type="GO" id="GO:0006508">
    <property type="term" value="P:proteolysis"/>
    <property type="evidence" value="ECO:0007669"/>
    <property type="project" value="UniProtKB-KW"/>
</dbReference>
<dbReference type="Gene3D" id="3.40.630.10">
    <property type="entry name" value="Zn peptidases"/>
    <property type="match status" value="1"/>
</dbReference>
<dbReference type="InterPro" id="IPR000819">
    <property type="entry name" value="Peptidase_M17_C"/>
</dbReference>
<evidence type="ECO:0000256" key="1">
    <source>
        <dbReference type="ARBA" id="ARBA00000135"/>
    </source>
</evidence>
<evidence type="ECO:0000313" key="11">
    <source>
        <dbReference type="EMBL" id="PIL21603.1"/>
    </source>
</evidence>
<protein>
    <recommendedName>
        <fullName evidence="8">Probable cytosol aminopeptidase</fullName>
        <ecNumber evidence="8">3.4.11.1</ecNumber>
    </recommendedName>
    <alternativeName>
        <fullName evidence="8">Leucine aminopeptidase</fullName>
        <shortName evidence="8">LAP</shortName>
        <ecNumber evidence="8">3.4.11.10</ecNumber>
    </alternativeName>
    <alternativeName>
        <fullName evidence="8">Leucyl aminopeptidase</fullName>
    </alternativeName>
</protein>
<feature type="binding site" evidence="8">
    <location>
        <position position="263"/>
    </location>
    <ligand>
        <name>Mn(2+)</name>
        <dbReference type="ChEBI" id="CHEBI:29035"/>
        <label>2</label>
    </ligand>
</feature>
<comment type="function">
    <text evidence="8">Presumably involved in the processing and regular turnover of intracellular proteins. Catalyzes the removal of unsubstituted N-terminal amino acids from various peptides.</text>
</comment>
<evidence type="ECO:0000256" key="6">
    <source>
        <dbReference type="ARBA" id="ARBA00022801"/>
    </source>
</evidence>
<dbReference type="Proteomes" id="UP000231259">
    <property type="component" value="Unassembled WGS sequence"/>
</dbReference>
<dbReference type="PANTHER" id="PTHR11963:SF23">
    <property type="entry name" value="CYTOSOL AMINOPEPTIDASE"/>
    <property type="match status" value="1"/>
</dbReference>
<keyword evidence="12" id="KW-1185">Reference proteome</keyword>
<dbReference type="GO" id="GO:0005737">
    <property type="term" value="C:cytoplasm"/>
    <property type="evidence" value="ECO:0007669"/>
    <property type="project" value="UniProtKB-SubCell"/>
</dbReference>
<feature type="binding site" evidence="8">
    <location>
        <position position="281"/>
    </location>
    <ligand>
        <name>Mn(2+)</name>
        <dbReference type="ChEBI" id="CHEBI:29035"/>
        <label>2</label>
    </ligand>
</feature>
<comment type="cofactor">
    <cofactor evidence="8">
        <name>Mn(2+)</name>
        <dbReference type="ChEBI" id="CHEBI:29035"/>
    </cofactor>
    <text evidence="8">Binds 2 manganese ions per subunit.</text>
</comment>
<keyword evidence="4 8" id="KW-0031">Aminopeptidase</keyword>
<feature type="binding site" evidence="8">
    <location>
        <position position="258"/>
    </location>
    <ligand>
        <name>Mn(2+)</name>
        <dbReference type="ChEBI" id="CHEBI:29035"/>
        <label>2</label>
    </ligand>
</feature>
<evidence type="ECO:0000256" key="8">
    <source>
        <dbReference type="HAMAP-Rule" id="MF_00181"/>
    </source>
</evidence>
<keyword evidence="8" id="KW-0963">Cytoplasm</keyword>
<feature type="active site" evidence="8">
    <location>
        <position position="270"/>
    </location>
</feature>
<dbReference type="GO" id="GO:0070006">
    <property type="term" value="F:metalloaminopeptidase activity"/>
    <property type="evidence" value="ECO:0007669"/>
    <property type="project" value="InterPro"/>
</dbReference>
<comment type="catalytic activity">
    <reaction evidence="2 8">
        <text>Release of an N-terminal amino acid, preferentially leucine, but not glutamic or aspartic acids.</text>
        <dbReference type="EC" id="3.4.11.10"/>
    </reaction>
</comment>
<dbReference type="AlphaFoldDB" id="A0A2G8RJC8"/>
<gene>
    <name evidence="8" type="primary">pepA</name>
    <name evidence="11" type="ORF">P775_03610</name>
</gene>
<accession>A0A2G8RJC8</accession>
<dbReference type="PRINTS" id="PR00481">
    <property type="entry name" value="LAMNOPPTDASE"/>
</dbReference>
<evidence type="ECO:0000256" key="7">
    <source>
        <dbReference type="ARBA" id="ARBA00023211"/>
    </source>
</evidence>
<dbReference type="InterPro" id="IPR043472">
    <property type="entry name" value="Macro_dom-like"/>
</dbReference>
<dbReference type="SUPFAM" id="SSF52949">
    <property type="entry name" value="Macro domain-like"/>
    <property type="match status" value="1"/>
</dbReference>
<comment type="caution">
    <text evidence="11">The sequence shown here is derived from an EMBL/GenBank/DDBJ whole genome shotgun (WGS) entry which is preliminary data.</text>
</comment>
<keyword evidence="6 8" id="KW-0378">Hydrolase</keyword>
<dbReference type="Pfam" id="PF00883">
    <property type="entry name" value="Peptidase_M17"/>
    <property type="match status" value="1"/>
</dbReference>
<reference evidence="11 12" key="1">
    <citation type="submission" date="2013-09" db="EMBL/GenBank/DDBJ databases">
        <title>Genome sequencing of Phaeobacter antarcticus sp. nov. SM1211.</title>
        <authorList>
            <person name="Zhang X.-Y."/>
            <person name="Liu C."/>
            <person name="Chen X.-L."/>
            <person name="Xie B.-B."/>
            <person name="Qin Q.-L."/>
            <person name="Rong J.-C."/>
            <person name="Zhang Y.-Z."/>
        </authorList>
    </citation>
    <scope>NUCLEOTIDE SEQUENCE [LARGE SCALE GENOMIC DNA]</scope>
    <source>
        <strain evidence="11 12">SM1211</strain>
    </source>
</reference>
<evidence type="ECO:0000256" key="2">
    <source>
        <dbReference type="ARBA" id="ARBA00000967"/>
    </source>
</evidence>
<keyword evidence="7 8" id="KW-0464">Manganese</keyword>